<dbReference type="PANTHER" id="PTHR21266">
    <property type="entry name" value="IRON-SULFUR DOMAIN CONTAINING PROTEIN"/>
    <property type="match status" value="1"/>
</dbReference>
<evidence type="ECO:0000256" key="8">
    <source>
        <dbReference type="ARBA" id="ARBA00023002"/>
    </source>
</evidence>
<keyword evidence="19" id="KW-1185">Reference proteome</keyword>
<dbReference type="OrthoDB" id="9800776at2"/>
<sequence>MSDSENRPAGDARTAPVAVWQILEKLKGQDLLDWRLAPVEGRASIEERNLDIGFPFGWYPIVMTKDLAVGEVKPLRYFSKDLAIWRGEDGKVRMVDAYCRHLGAHMGHGGKVHGNLLECPFHAWRYDGEEGVVKEIPYSRSIPPQVKRKCTRTWHVTEANRWVWAWYHPHDVAPLFDVVHIPETSDPDWTDYDVHEWNVYGSIQNMAENGVDVAHFKYIHGTANVPLGELRWGDWGRGADVRGKMGTPWGEVDGCISYDTMGPGQSWTRFTGISETLLVACITPVELDHVHARFCFTQPRAQAEGERAGVARAIIRDICKQFDQDKVIWDRQKYEPNALICEGDGPIAQFRKFYARYYAKDADRPEGENVTPIRKAG</sequence>
<dbReference type="PANTHER" id="PTHR21266:SF32">
    <property type="entry name" value="CHOLESTEROL 7-DESATURASE NVD"/>
    <property type="match status" value="1"/>
</dbReference>
<keyword evidence="6" id="KW-0479">Metal-binding</keyword>
<dbReference type="InterPro" id="IPR045605">
    <property type="entry name" value="KshA-like_C"/>
</dbReference>
<evidence type="ECO:0000256" key="5">
    <source>
        <dbReference type="ARBA" id="ARBA00022714"/>
    </source>
</evidence>
<reference evidence="18 19" key="1">
    <citation type="submission" date="2019-07" db="EMBL/GenBank/DDBJ databases">
        <authorList>
            <person name="Park M."/>
        </authorList>
    </citation>
    <scope>NUCLEOTIDE SEQUENCE [LARGE SCALE GENOMIC DNA]</scope>
    <source>
        <strain evidence="18 19">KCTC32445</strain>
    </source>
</reference>
<evidence type="ECO:0000313" key="19">
    <source>
        <dbReference type="Proteomes" id="UP000320160"/>
    </source>
</evidence>
<evidence type="ECO:0000256" key="10">
    <source>
        <dbReference type="ARBA" id="ARBA00023014"/>
    </source>
</evidence>
<dbReference type="AlphaFoldDB" id="A0A553WCR4"/>
<evidence type="ECO:0000256" key="6">
    <source>
        <dbReference type="ARBA" id="ARBA00022723"/>
    </source>
</evidence>
<comment type="similarity">
    <text evidence="13">Belongs to the cholesterol 7-desaturase family.</text>
</comment>
<dbReference type="GO" id="GO:0170056">
    <property type="term" value="F:cholesterol 7-desaturase [NAD(P)H] activity"/>
    <property type="evidence" value="ECO:0007669"/>
    <property type="project" value="UniProtKB-EC"/>
</dbReference>
<evidence type="ECO:0000313" key="18">
    <source>
        <dbReference type="EMBL" id="TSB02484.1"/>
    </source>
</evidence>
<dbReference type="Pfam" id="PF00355">
    <property type="entry name" value="Rieske"/>
    <property type="match status" value="1"/>
</dbReference>
<keyword evidence="10" id="KW-0411">Iron-sulfur</keyword>
<keyword evidence="8" id="KW-0560">Oxidoreductase</keyword>
<dbReference type="InterPro" id="IPR050584">
    <property type="entry name" value="Cholesterol_7-desaturase"/>
</dbReference>
<comment type="catalytic activity">
    <reaction evidence="16">
        <text>cholesterol + NADPH + O2 + H(+) = 7-dehydrocholesterol + NADP(+) + 2 H2O</text>
        <dbReference type="Rhea" id="RHEA:45024"/>
        <dbReference type="ChEBI" id="CHEBI:15377"/>
        <dbReference type="ChEBI" id="CHEBI:15378"/>
        <dbReference type="ChEBI" id="CHEBI:15379"/>
        <dbReference type="ChEBI" id="CHEBI:16113"/>
        <dbReference type="ChEBI" id="CHEBI:17759"/>
        <dbReference type="ChEBI" id="CHEBI:57783"/>
        <dbReference type="ChEBI" id="CHEBI:58349"/>
        <dbReference type="EC" id="1.14.19.21"/>
    </reaction>
    <physiologicalReaction direction="left-to-right" evidence="16">
        <dbReference type="Rhea" id="RHEA:45025"/>
    </physiologicalReaction>
</comment>
<dbReference type="Gene3D" id="2.102.10.10">
    <property type="entry name" value="Rieske [2Fe-2S] iron-sulphur domain"/>
    <property type="match status" value="1"/>
</dbReference>
<organism evidence="18 19">
    <name type="scientific">Sphingorhabdus contaminans</name>
    <dbReference type="NCBI Taxonomy" id="1343899"/>
    <lineage>
        <taxon>Bacteria</taxon>
        <taxon>Pseudomonadati</taxon>
        <taxon>Pseudomonadota</taxon>
        <taxon>Alphaproteobacteria</taxon>
        <taxon>Sphingomonadales</taxon>
        <taxon>Sphingomonadaceae</taxon>
        <taxon>Sphingorhabdus</taxon>
    </lineage>
</organism>
<comment type="catalytic activity">
    <reaction evidence="15">
        <text>cholesterol + NADH + O2 + H(+) = 7-dehydrocholesterol + NAD(+) + 2 H2O</text>
        <dbReference type="Rhea" id="RHEA:51644"/>
        <dbReference type="ChEBI" id="CHEBI:15377"/>
        <dbReference type="ChEBI" id="CHEBI:15378"/>
        <dbReference type="ChEBI" id="CHEBI:15379"/>
        <dbReference type="ChEBI" id="CHEBI:16113"/>
        <dbReference type="ChEBI" id="CHEBI:17759"/>
        <dbReference type="ChEBI" id="CHEBI:57540"/>
        <dbReference type="ChEBI" id="CHEBI:57945"/>
        <dbReference type="EC" id="1.14.19.21"/>
    </reaction>
    <physiologicalReaction direction="left-to-right" evidence="15">
        <dbReference type="Rhea" id="RHEA:51645"/>
    </physiologicalReaction>
</comment>
<dbReference type="GO" id="GO:0005737">
    <property type="term" value="C:cytoplasm"/>
    <property type="evidence" value="ECO:0007669"/>
    <property type="project" value="TreeGrafter"/>
</dbReference>
<dbReference type="RefSeq" id="WP_143777702.1">
    <property type="nucleotide sequence ID" value="NZ_VKKU01000002.1"/>
</dbReference>
<keyword evidence="11" id="KW-0472">Membrane</keyword>
<feature type="domain" description="Rieske" evidence="17">
    <location>
        <begin position="59"/>
        <end position="165"/>
    </location>
</feature>
<name>A0A553WCR4_9SPHN</name>
<evidence type="ECO:0000256" key="4">
    <source>
        <dbReference type="ARBA" id="ARBA00022692"/>
    </source>
</evidence>
<evidence type="ECO:0000256" key="1">
    <source>
        <dbReference type="ARBA" id="ARBA00001962"/>
    </source>
</evidence>
<evidence type="ECO:0000256" key="14">
    <source>
        <dbReference type="ARBA" id="ARBA00026095"/>
    </source>
</evidence>
<evidence type="ECO:0000256" key="15">
    <source>
        <dbReference type="ARBA" id="ARBA00047853"/>
    </source>
</evidence>
<comment type="cofactor">
    <cofactor evidence="1">
        <name>Fe cation</name>
        <dbReference type="ChEBI" id="CHEBI:24875"/>
    </cofactor>
</comment>
<evidence type="ECO:0000256" key="9">
    <source>
        <dbReference type="ARBA" id="ARBA00023004"/>
    </source>
</evidence>
<comment type="subcellular location">
    <subcellularLocation>
        <location evidence="2">Membrane</location>
    </subcellularLocation>
</comment>
<comment type="pathway">
    <text evidence="3">Hormone biosynthesis.</text>
</comment>
<dbReference type="GO" id="GO:0016020">
    <property type="term" value="C:membrane"/>
    <property type="evidence" value="ECO:0007669"/>
    <property type="project" value="UniProtKB-SubCell"/>
</dbReference>
<evidence type="ECO:0000256" key="2">
    <source>
        <dbReference type="ARBA" id="ARBA00004370"/>
    </source>
</evidence>
<dbReference type="Pfam" id="PF19298">
    <property type="entry name" value="KshA_C"/>
    <property type="match status" value="1"/>
</dbReference>
<dbReference type="GO" id="GO:0046872">
    <property type="term" value="F:metal ion binding"/>
    <property type="evidence" value="ECO:0007669"/>
    <property type="project" value="UniProtKB-KW"/>
</dbReference>
<proteinExistence type="inferred from homology"/>
<evidence type="ECO:0000256" key="7">
    <source>
        <dbReference type="ARBA" id="ARBA00022989"/>
    </source>
</evidence>
<dbReference type="EMBL" id="VKKU01000002">
    <property type="protein sequence ID" value="TSB02484.1"/>
    <property type="molecule type" value="Genomic_DNA"/>
</dbReference>
<keyword evidence="4" id="KW-0812">Transmembrane</keyword>
<dbReference type="Proteomes" id="UP000320160">
    <property type="component" value="Unassembled WGS sequence"/>
</dbReference>
<keyword evidence="9" id="KW-0408">Iron</keyword>
<dbReference type="SUPFAM" id="SSF55961">
    <property type="entry name" value="Bet v1-like"/>
    <property type="match status" value="1"/>
</dbReference>
<evidence type="ECO:0000256" key="12">
    <source>
        <dbReference type="ARBA" id="ARBA00025712"/>
    </source>
</evidence>
<dbReference type="CDD" id="cd03469">
    <property type="entry name" value="Rieske_RO_Alpha_N"/>
    <property type="match status" value="1"/>
</dbReference>
<protein>
    <recommendedName>
        <fullName evidence="14">cholesterol 7-desaturase</fullName>
        <ecNumber evidence="14">1.14.19.21</ecNumber>
    </recommendedName>
</protein>
<keyword evidence="7" id="KW-1133">Transmembrane helix</keyword>
<gene>
    <name evidence="18" type="ORF">FOM92_15480</name>
</gene>
<evidence type="ECO:0000256" key="16">
    <source>
        <dbReference type="ARBA" id="ARBA00049548"/>
    </source>
</evidence>
<comment type="caution">
    <text evidence="18">The sequence shown here is derived from an EMBL/GenBank/DDBJ whole genome shotgun (WGS) entry which is preliminary data.</text>
</comment>
<dbReference type="EC" id="1.14.19.21" evidence="14"/>
<dbReference type="GO" id="GO:0008203">
    <property type="term" value="P:cholesterol metabolic process"/>
    <property type="evidence" value="ECO:0007669"/>
    <property type="project" value="InterPro"/>
</dbReference>
<comment type="pathway">
    <text evidence="12">Steroid hormone biosynthesis; dafachronic acid biosynthesis.</text>
</comment>
<dbReference type="SUPFAM" id="SSF50022">
    <property type="entry name" value="ISP domain"/>
    <property type="match status" value="1"/>
</dbReference>
<keyword evidence="5" id="KW-0001">2Fe-2S</keyword>
<dbReference type="InterPro" id="IPR036922">
    <property type="entry name" value="Rieske_2Fe-2S_sf"/>
</dbReference>
<evidence type="ECO:0000256" key="11">
    <source>
        <dbReference type="ARBA" id="ARBA00023136"/>
    </source>
</evidence>
<dbReference type="GO" id="GO:0051537">
    <property type="term" value="F:2 iron, 2 sulfur cluster binding"/>
    <property type="evidence" value="ECO:0007669"/>
    <property type="project" value="UniProtKB-KW"/>
</dbReference>
<evidence type="ECO:0000259" key="17">
    <source>
        <dbReference type="PROSITE" id="PS51296"/>
    </source>
</evidence>
<dbReference type="Gene3D" id="3.90.380.10">
    <property type="entry name" value="Naphthalene 1,2-dioxygenase Alpha Subunit, Chain A, domain 1"/>
    <property type="match status" value="1"/>
</dbReference>
<dbReference type="PROSITE" id="PS51296">
    <property type="entry name" value="RIESKE"/>
    <property type="match status" value="1"/>
</dbReference>
<accession>A0A553WCR4</accession>
<evidence type="ECO:0000256" key="13">
    <source>
        <dbReference type="ARBA" id="ARBA00025729"/>
    </source>
</evidence>
<dbReference type="InterPro" id="IPR017941">
    <property type="entry name" value="Rieske_2Fe-2S"/>
</dbReference>
<evidence type="ECO:0000256" key="3">
    <source>
        <dbReference type="ARBA" id="ARBA00004972"/>
    </source>
</evidence>